<organism evidence="1 2">
    <name type="scientific">Pelovirga terrestris</name>
    <dbReference type="NCBI Taxonomy" id="2771352"/>
    <lineage>
        <taxon>Bacteria</taxon>
        <taxon>Pseudomonadati</taxon>
        <taxon>Thermodesulfobacteriota</taxon>
        <taxon>Desulfuromonadia</taxon>
        <taxon>Geobacterales</taxon>
        <taxon>Geobacteraceae</taxon>
        <taxon>Pelovirga</taxon>
    </lineage>
</organism>
<gene>
    <name evidence="1" type="ORF">ICT70_13540</name>
</gene>
<reference evidence="1" key="1">
    <citation type="submission" date="2020-09" db="EMBL/GenBank/DDBJ databases">
        <title>Pelobacter alkaliphilus sp. nov., a novel anaerobic arsenate-reducing bacterium from terrestrial mud volcano.</title>
        <authorList>
            <person name="Khomyakova M.A."/>
            <person name="Merkel A.Y."/>
            <person name="Slobodkin A.I."/>
        </authorList>
    </citation>
    <scope>NUCLEOTIDE SEQUENCE</scope>
    <source>
        <strain evidence="1">M08fum</strain>
    </source>
</reference>
<accession>A0A8J6UQ74</accession>
<dbReference type="RefSeq" id="WP_191157533.1">
    <property type="nucleotide sequence ID" value="NZ_JACWUN010000019.1"/>
</dbReference>
<protein>
    <submittedName>
        <fullName evidence="1">Uncharacterized protein</fullName>
    </submittedName>
</protein>
<dbReference type="EMBL" id="JACWUN010000019">
    <property type="protein sequence ID" value="MBD1401684.1"/>
    <property type="molecule type" value="Genomic_DNA"/>
</dbReference>
<evidence type="ECO:0000313" key="2">
    <source>
        <dbReference type="Proteomes" id="UP000632828"/>
    </source>
</evidence>
<dbReference type="AlphaFoldDB" id="A0A8J6UQ74"/>
<name>A0A8J6UQ74_9BACT</name>
<comment type="caution">
    <text evidence="1">The sequence shown here is derived from an EMBL/GenBank/DDBJ whole genome shotgun (WGS) entry which is preliminary data.</text>
</comment>
<sequence length="136" mass="15170">MTTTQPPPMSEDSVTAMLSAAGARVRGRAGRSDHYGSPRDLSFEVKALFPNQLGLQITARQYNYRDPWEASGRVNDLVDVALLFEGNYSQLPKGYRYFQGTDTEENLDSDQLQELIEAIATINPKLFILQNLTGDL</sequence>
<dbReference type="Proteomes" id="UP000632828">
    <property type="component" value="Unassembled WGS sequence"/>
</dbReference>
<evidence type="ECO:0000313" key="1">
    <source>
        <dbReference type="EMBL" id="MBD1401684.1"/>
    </source>
</evidence>
<keyword evidence="2" id="KW-1185">Reference proteome</keyword>
<proteinExistence type="predicted"/>